<keyword evidence="9" id="KW-0482">Metalloprotease</keyword>
<evidence type="ECO:0000256" key="10">
    <source>
        <dbReference type="ARBA" id="ARBA00023136"/>
    </source>
</evidence>
<keyword evidence="7" id="KW-0862">Zinc</keyword>
<dbReference type="GO" id="GO:0016020">
    <property type="term" value="C:membrane"/>
    <property type="evidence" value="ECO:0007669"/>
    <property type="project" value="UniProtKB-SubCell"/>
</dbReference>
<evidence type="ECO:0000256" key="6">
    <source>
        <dbReference type="ARBA" id="ARBA00022801"/>
    </source>
</evidence>
<dbReference type="InterPro" id="IPR008915">
    <property type="entry name" value="Peptidase_M50"/>
</dbReference>
<evidence type="ECO:0000256" key="4">
    <source>
        <dbReference type="ARBA" id="ARBA00022670"/>
    </source>
</evidence>
<organism evidence="11 12">
    <name type="scientific">Bradyrhizobium barranii subsp. apii</name>
    <dbReference type="NCBI Taxonomy" id="2819348"/>
    <lineage>
        <taxon>Bacteria</taxon>
        <taxon>Pseudomonadati</taxon>
        <taxon>Pseudomonadota</taxon>
        <taxon>Alphaproteobacteria</taxon>
        <taxon>Hyphomicrobiales</taxon>
        <taxon>Nitrobacteraceae</taxon>
        <taxon>Bradyrhizobium</taxon>
        <taxon>Bradyrhizobium barranii</taxon>
    </lineage>
</organism>
<keyword evidence="4 11" id="KW-0645">Protease</keyword>
<dbReference type="PANTHER" id="PTHR42837">
    <property type="entry name" value="REGULATOR OF SIGMA-E PROTEASE RSEP"/>
    <property type="match status" value="1"/>
</dbReference>
<comment type="subcellular location">
    <subcellularLocation>
        <location evidence="2">Membrane</location>
        <topology evidence="2">Multi-pass membrane protein</topology>
    </subcellularLocation>
</comment>
<accession>A0A8T5VI36</accession>
<keyword evidence="6" id="KW-0378">Hydrolase</keyword>
<evidence type="ECO:0000256" key="9">
    <source>
        <dbReference type="ARBA" id="ARBA00023049"/>
    </source>
</evidence>
<evidence type="ECO:0000256" key="5">
    <source>
        <dbReference type="ARBA" id="ARBA00022692"/>
    </source>
</evidence>
<evidence type="ECO:0000256" key="2">
    <source>
        <dbReference type="ARBA" id="ARBA00004141"/>
    </source>
</evidence>
<evidence type="ECO:0000313" key="11">
    <source>
        <dbReference type="EMBL" id="UPT84626.1"/>
    </source>
</evidence>
<evidence type="ECO:0000256" key="8">
    <source>
        <dbReference type="ARBA" id="ARBA00022989"/>
    </source>
</evidence>
<dbReference type="InterPro" id="IPR004387">
    <property type="entry name" value="Pept_M50_Zn"/>
</dbReference>
<protein>
    <submittedName>
        <fullName evidence="11">Site-2 protease family protein</fullName>
    </submittedName>
</protein>
<dbReference type="CDD" id="cd06163">
    <property type="entry name" value="S2P-M50_PDZ_RseP-like"/>
    <property type="match status" value="1"/>
</dbReference>
<dbReference type="RefSeq" id="WP_166093867.1">
    <property type="nucleotide sequence ID" value="NZ_CP096255.1"/>
</dbReference>
<evidence type="ECO:0000256" key="3">
    <source>
        <dbReference type="ARBA" id="ARBA00007931"/>
    </source>
</evidence>
<keyword evidence="10" id="KW-0472">Membrane</keyword>
<reference evidence="11 12" key="1">
    <citation type="journal article" date="2017" name="Syst. Appl. Microbiol.">
        <title>Soybeans inoculated with root zone soils of Canadian native legumes harbour diverse and novel Bradyrhizobium spp. that possess agricultural potential.</title>
        <authorList>
            <person name="Bromfield E.S.P."/>
            <person name="Cloutier S."/>
            <person name="Tambong J.T."/>
            <person name="Tran Thi T.V."/>
        </authorList>
    </citation>
    <scope>NUCLEOTIDE SEQUENCE [LARGE SCALE GENOMIC DNA]</scope>
    <source>
        <strain evidence="11 12">1S5</strain>
    </source>
</reference>
<dbReference type="Pfam" id="PF02163">
    <property type="entry name" value="Peptidase_M50"/>
    <property type="match status" value="2"/>
</dbReference>
<proteinExistence type="inferred from homology"/>
<evidence type="ECO:0000256" key="1">
    <source>
        <dbReference type="ARBA" id="ARBA00001947"/>
    </source>
</evidence>
<dbReference type="GO" id="GO:0004222">
    <property type="term" value="F:metalloendopeptidase activity"/>
    <property type="evidence" value="ECO:0007669"/>
    <property type="project" value="InterPro"/>
</dbReference>
<name>A0A8T5VI36_9BRAD</name>
<keyword evidence="5" id="KW-0812">Transmembrane</keyword>
<dbReference type="GO" id="GO:0006508">
    <property type="term" value="P:proteolysis"/>
    <property type="evidence" value="ECO:0007669"/>
    <property type="project" value="UniProtKB-KW"/>
</dbReference>
<dbReference type="PANTHER" id="PTHR42837:SF2">
    <property type="entry name" value="MEMBRANE METALLOPROTEASE ARASP2, CHLOROPLASTIC-RELATED"/>
    <property type="match status" value="1"/>
</dbReference>
<dbReference type="EMBL" id="CP096255">
    <property type="protein sequence ID" value="UPT84626.1"/>
    <property type="molecule type" value="Genomic_DNA"/>
</dbReference>
<dbReference type="Proteomes" id="UP000551709">
    <property type="component" value="Chromosome"/>
</dbReference>
<keyword evidence="8" id="KW-1133">Transmembrane helix</keyword>
<evidence type="ECO:0000313" key="12">
    <source>
        <dbReference type="Proteomes" id="UP000551709"/>
    </source>
</evidence>
<sequence length="214" mass="22934">MWHALVLTAGGYGTLVVHELGHLYAGRALGHNALTVTIGLGPAIARFTDAWGTIWTFQLLPVRSACGFIDEPIPQPRLTLKGARPPRAFRSLGLRERAFVLLGGPFANAALACVLILATYIEDPDFTFVRLANTDNGITFLIGSLSAAIALFNLLPIPPLDGGRLVMLAIEALTGNPIDIKSERRLFRLGAIILSVVTLLGALLFFALPSLVLE</sequence>
<evidence type="ECO:0000256" key="7">
    <source>
        <dbReference type="ARBA" id="ARBA00022833"/>
    </source>
</evidence>
<comment type="cofactor">
    <cofactor evidence="1">
        <name>Zn(2+)</name>
        <dbReference type="ChEBI" id="CHEBI:29105"/>
    </cofactor>
</comment>
<gene>
    <name evidence="11" type="ORF">HAP41_0000030260</name>
</gene>
<dbReference type="AlphaFoldDB" id="A0A8T5VI36"/>
<comment type="similarity">
    <text evidence="3">Belongs to the peptidase M50B family.</text>
</comment>